<dbReference type="HOGENOM" id="CLU_2757489_0_0_1"/>
<gene>
    <name evidence="2" type="ORF">BcDW1_8969</name>
</gene>
<dbReference type="AlphaFoldDB" id="M7TG28"/>
<reference evidence="3" key="1">
    <citation type="journal article" date="2013" name="Genome Announc.">
        <title>Draft genome sequence of Botrytis cinerea BcDW1, inoculum for noble rot of grape berries.</title>
        <authorList>
            <person name="Blanco-Ulate B."/>
            <person name="Allen G."/>
            <person name="Powell A.L."/>
            <person name="Cantu D."/>
        </authorList>
    </citation>
    <scope>NUCLEOTIDE SEQUENCE [LARGE SCALE GENOMIC DNA]</scope>
    <source>
        <strain evidence="3">BcDW1</strain>
    </source>
</reference>
<keyword evidence="1" id="KW-1133">Transmembrane helix</keyword>
<evidence type="ECO:0000256" key="1">
    <source>
        <dbReference type="SAM" id="Phobius"/>
    </source>
</evidence>
<accession>M7TG28</accession>
<feature type="transmembrane region" description="Helical" evidence="1">
    <location>
        <begin position="36"/>
        <end position="56"/>
    </location>
</feature>
<sequence length="70" mass="7361">MGVIGTRLEMSWITAASGILIGPPIAGALVDLNTDYFFNAIVFAGVVIVPRVACLMPPSLAAVQYKPVEN</sequence>
<keyword evidence="1" id="KW-0812">Transmembrane</keyword>
<evidence type="ECO:0000313" key="2">
    <source>
        <dbReference type="EMBL" id="EMR82476.1"/>
    </source>
</evidence>
<feature type="transmembrane region" description="Helical" evidence="1">
    <location>
        <begin position="12"/>
        <end position="30"/>
    </location>
</feature>
<protein>
    <submittedName>
        <fullName evidence="2">Putative mfs monocarboxylate protein</fullName>
    </submittedName>
</protein>
<dbReference type="Proteomes" id="UP000012045">
    <property type="component" value="Unassembled WGS sequence"/>
</dbReference>
<name>M7TG28_BOTF1</name>
<keyword evidence="1" id="KW-0472">Membrane</keyword>
<proteinExistence type="predicted"/>
<evidence type="ECO:0000313" key="3">
    <source>
        <dbReference type="Proteomes" id="UP000012045"/>
    </source>
</evidence>
<organism evidence="2 3">
    <name type="scientific">Botryotinia fuckeliana (strain BcDW1)</name>
    <name type="common">Noble rot fungus</name>
    <name type="synonym">Botrytis cinerea</name>
    <dbReference type="NCBI Taxonomy" id="1290391"/>
    <lineage>
        <taxon>Eukaryota</taxon>
        <taxon>Fungi</taxon>
        <taxon>Dikarya</taxon>
        <taxon>Ascomycota</taxon>
        <taxon>Pezizomycotina</taxon>
        <taxon>Leotiomycetes</taxon>
        <taxon>Helotiales</taxon>
        <taxon>Sclerotiniaceae</taxon>
        <taxon>Botrytis</taxon>
    </lineage>
</organism>
<dbReference type="EMBL" id="KB708037">
    <property type="protein sequence ID" value="EMR82476.1"/>
    <property type="molecule type" value="Genomic_DNA"/>
</dbReference>